<feature type="domain" description="Transcription factor Tfb2 C-terminal" evidence="11">
    <location>
        <begin position="561"/>
        <end position="628"/>
    </location>
</feature>
<keyword evidence="6 10" id="KW-0234">DNA repair</keyword>
<evidence type="ECO:0000256" key="1">
    <source>
        <dbReference type="ARBA" id="ARBA00004123"/>
    </source>
</evidence>
<dbReference type="GO" id="GO:0006289">
    <property type="term" value="P:nucleotide-excision repair"/>
    <property type="evidence" value="ECO:0007669"/>
    <property type="project" value="InterPro"/>
</dbReference>
<dbReference type="GO" id="GO:0003690">
    <property type="term" value="F:double-stranded DNA binding"/>
    <property type="evidence" value="ECO:0007669"/>
    <property type="project" value="TreeGrafter"/>
</dbReference>
<dbReference type="PANTHER" id="PTHR13152:SF0">
    <property type="entry name" value="GENERAL TRANSCRIPTION FACTOR IIH SUBUNIT 4"/>
    <property type="match status" value="1"/>
</dbReference>
<accession>A0A7R9LDM4</accession>
<dbReference type="Proteomes" id="UP000728032">
    <property type="component" value="Unassembled WGS sequence"/>
</dbReference>
<sequence>METSTASIQCDNLIQYLCQLGRPLMDKLYTNSSTSLAVFRELPDLAKHYVMRLLFVEQPIPQAVIASWVKHISEHNESSEVLTKLNVWKSQTLPTGLPGWLLNQSFRDSLKTALLGGRKQLTTDLVTSIDTEMETNTATIACDNLIQYLCQLGRPLMDKLYTNSSTSLAVFRELPDLAKHYVMRLLFVEQPIPQAVIASWVKHISQHNESSEVLTKLNVWKSQTLPTGLPGWLLNQSFRDSLKTALLGGYSHHLTSVCVSLVLISLCMVYVLRGEQWSVYRELSKDKHSPDVDSLDSYANKRWESILHFMVERRHRETDVISNETKNVLLHANLIRLDDPNGIPDITANGFQFLLMDISSQVWHFLLKYLDTIQSKGLDLAEALIFLFQLSFLSLGKDYSTEGMSDSNLALLQNLREFGLVYQRKVIRVYIEFVFELYFNCDYYRKQRKDGRFYPTRLAINLVSGLKDTSLHSKRSGFIIVETNYRVYAYTDSTIQIALLAIFTEMQYRFPKFVLGVITRESVRQAFKCGITAKQIVNFLVMHSHPQLHNQNPIIPGTVVDQISLWEQERDRLIYKDGVLYSQFNSQPDFDLLKKYANDLGVLIWSNPQRRVMVVSHGGHDEVRRFWKRHKKDH</sequence>
<evidence type="ECO:0000256" key="8">
    <source>
        <dbReference type="ARBA" id="ARBA00064576"/>
    </source>
</evidence>
<keyword evidence="4 10" id="KW-0805">Transcription regulation</keyword>
<comment type="similarity">
    <text evidence="2 10">Belongs to the TFB2 family.</text>
</comment>
<comment type="function">
    <text evidence="10">Component of the general transcription and DNA repair factor IIH (TFIIH) core complex which is involved in general and transcription-coupled nucleotide excision repair (NER) of damaged DNA.</text>
</comment>
<dbReference type="GO" id="GO:0001671">
    <property type="term" value="F:ATPase activator activity"/>
    <property type="evidence" value="ECO:0007669"/>
    <property type="project" value="InterPro"/>
</dbReference>
<protein>
    <recommendedName>
        <fullName evidence="9 10">General transcription factor IIH subunit 4</fullName>
    </recommendedName>
</protein>
<keyword evidence="13" id="KW-1185">Reference proteome</keyword>
<dbReference type="PANTHER" id="PTHR13152">
    <property type="entry name" value="TFIIH, POLYPEPTIDE 4"/>
    <property type="match status" value="1"/>
</dbReference>
<dbReference type="OrthoDB" id="364513at2759"/>
<dbReference type="GO" id="GO:0005675">
    <property type="term" value="C:transcription factor TFIIH holo complex"/>
    <property type="evidence" value="ECO:0007669"/>
    <property type="project" value="TreeGrafter"/>
</dbReference>
<gene>
    <name evidence="12" type="ORF">ONB1V03_LOCUS2011</name>
</gene>
<evidence type="ECO:0000256" key="5">
    <source>
        <dbReference type="ARBA" id="ARBA00023163"/>
    </source>
</evidence>
<proteinExistence type="inferred from homology"/>
<comment type="subunit">
    <text evidence="8">Component of the 7-subunit TFIIH core complex composed of XPB/ERCC3, XPD/ERCC2, GTF2H1, GTF2H2, GTF2H3, GTF2H4 and GTF2H5, which is active in NER. The core complex associates with the 3-subunit CDK-activating kinase (CAK) module composed of CCNH/cyclin H, CDK7 and MNAT1 to form the 10-subunit holoenzyme (holo-TFIIH) active in transcription. Part of TBP-based Pol II pre-initiation complex (PIC), in which Pol II core assembles with general transcription factors and other specific initiation factors including GTF2E1, GTF2E2, GTF2F1, GTF2F2, TCEA1, ERCC2, ERCC3, GTF2H2, GTF2H3, GTF2H4, GTF2H5, GTF2A1, GTF2A2, GTF2B and TBP; this large multi-subunit PIC complex mediates DNA unwinding and targets Pol II core to the transcription start site where the first phosphodiester bond forms.</text>
</comment>
<evidence type="ECO:0000256" key="7">
    <source>
        <dbReference type="ARBA" id="ARBA00023242"/>
    </source>
</evidence>
<keyword evidence="5 10" id="KW-0804">Transcription</keyword>
<dbReference type="InterPro" id="IPR040662">
    <property type="entry name" value="Tfb2_C"/>
</dbReference>
<dbReference type="EMBL" id="CAJPVJ010000424">
    <property type="protein sequence ID" value="CAG2162418.1"/>
    <property type="molecule type" value="Genomic_DNA"/>
</dbReference>
<dbReference type="FunFam" id="3.30.70.2610:FF:000001">
    <property type="entry name" value="General transcription factor IIH subunit 4"/>
    <property type="match status" value="1"/>
</dbReference>
<evidence type="ECO:0000259" key="11">
    <source>
        <dbReference type="Pfam" id="PF18307"/>
    </source>
</evidence>
<dbReference type="Gene3D" id="3.30.70.2610">
    <property type="match status" value="1"/>
</dbReference>
<reference evidence="12" key="1">
    <citation type="submission" date="2020-11" db="EMBL/GenBank/DDBJ databases">
        <authorList>
            <person name="Tran Van P."/>
        </authorList>
    </citation>
    <scope>NUCLEOTIDE SEQUENCE</scope>
</reference>
<evidence type="ECO:0000256" key="6">
    <source>
        <dbReference type="ARBA" id="ARBA00023204"/>
    </source>
</evidence>
<evidence type="ECO:0000256" key="4">
    <source>
        <dbReference type="ARBA" id="ARBA00023015"/>
    </source>
</evidence>
<evidence type="ECO:0000256" key="9">
    <source>
        <dbReference type="ARBA" id="ARBA00070130"/>
    </source>
</evidence>
<dbReference type="Pfam" id="PF03849">
    <property type="entry name" value="Tfb2"/>
    <property type="match status" value="3"/>
</dbReference>
<evidence type="ECO:0000313" key="12">
    <source>
        <dbReference type="EMBL" id="CAD7639488.1"/>
    </source>
</evidence>
<evidence type="ECO:0000256" key="2">
    <source>
        <dbReference type="ARBA" id="ARBA00007132"/>
    </source>
</evidence>
<dbReference type="GO" id="GO:0006366">
    <property type="term" value="P:transcription by RNA polymerase II"/>
    <property type="evidence" value="ECO:0007669"/>
    <property type="project" value="UniProtKB-ARBA"/>
</dbReference>
<dbReference type="GO" id="GO:0000439">
    <property type="term" value="C:transcription factor TFIIH core complex"/>
    <property type="evidence" value="ECO:0007669"/>
    <property type="project" value="InterPro"/>
</dbReference>
<dbReference type="Pfam" id="PF18307">
    <property type="entry name" value="Tfb2_C"/>
    <property type="match status" value="1"/>
</dbReference>
<dbReference type="AlphaFoldDB" id="A0A7R9LDM4"/>
<evidence type="ECO:0000313" key="13">
    <source>
        <dbReference type="Proteomes" id="UP000728032"/>
    </source>
</evidence>
<evidence type="ECO:0000256" key="3">
    <source>
        <dbReference type="ARBA" id="ARBA00022763"/>
    </source>
</evidence>
<organism evidence="12">
    <name type="scientific">Oppiella nova</name>
    <dbReference type="NCBI Taxonomy" id="334625"/>
    <lineage>
        <taxon>Eukaryota</taxon>
        <taxon>Metazoa</taxon>
        <taxon>Ecdysozoa</taxon>
        <taxon>Arthropoda</taxon>
        <taxon>Chelicerata</taxon>
        <taxon>Arachnida</taxon>
        <taxon>Acari</taxon>
        <taxon>Acariformes</taxon>
        <taxon>Sarcoptiformes</taxon>
        <taxon>Oribatida</taxon>
        <taxon>Brachypylina</taxon>
        <taxon>Oppioidea</taxon>
        <taxon>Oppiidae</taxon>
        <taxon>Oppiella</taxon>
    </lineage>
</organism>
<name>A0A7R9LDM4_9ACAR</name>
<keyword evidence="7 10" id="KW-0539">Nucleus</keyword>
<comment type="subcellular location">
    <subcellularLocation>
        <location evidence="1 10">Nucleus</location>
    </subcellularLocation>
</comment>
<dbReference type="EMBL" id="OC915249">
    <property type="protein sequence ID" value="CAD7639488.1"/>
    <property type="molecule type" value="Genomic_DNA"/>
</dbReference>
<dbReference type="InterPro" id="IPR004598">
    <property type="entry name" value="TFIIH_p52/Tfb2"/>
</dbReference>
<keyword evidence="3 10" id="KW-0227">DNA damage</keyword>
<evidence type="ECO:0000256" key="10">
    <source>
        <dbReference type="RuleBase" id="RU364024"/>
    </source>
</evidence>